<reference evidence="2" key="3">
    <citation type="submission" date="2016-07" db="EMBL/GenBank/DDBJ databases">
        <title>Evolution of pathogenesis and genome organization in the Tremellales.</title>
        <authorList>
            <person name="Cuomo C."/>
            <person name="Litvintseva A."/>
            <person name="Heitman J."/>
            <person name="Chen Y."/>
            <person name="Sun S."/>
            <person name="Springer D."/>
            <person name="Dromer F."/>
            <person name="Young S."/>
            <person name="Zeng Q."/>
            <person name="Chapman S."/>
            <person name="Gujja S."/>
            <person name="Saif S."/>
            <person name="Birren B."/>
        </authorList>
    </citation>
    <scope>NUCLEOTIDE SEQUENCE</scope>
    <source>
        <strain evidence="2">CBS 10737</strain>
    </source>
</reference>
<dbReference type="KEGG" id="kpin:30172871"/>
<reference evidence="3" key="2">
    <citation type="submission" date="2013-07" db="EMBL/GenBank/DDBJ databases">
        <authorList>
            <consortium name="The Broad Institute Genome Sequencing Platform"/>
            <person name="Cuomo C."/>
            <person name="Litvintseva A."/>
            <person name="Chen Y."/>
            <person name="Heitman J."/>
            <person name="Sun S."/>
            <person name="Springer D."/>
            <person name="Dromer F."/>
            <person name="Young S.K."/>
            <person name="Zeng Q."/>
            <person name="Gargeya S."/>
            <person name="Fitzgerald M."/>
            <person name="Abouelleil A."/>
            <person name="Alvarado L."/>
            <person name="Berlin A.M."/>
            <person name="Chapman S.B."/>
            <person name="Dewar J."/>
            <person name="Goldberg J."/>
            <person name="Griggs A."/>
            <person name="Gujja S."/>
            <person name="Hansen M."/>
            <person name="Howarth C."/>
            <person name="Imamovic A."/>
            <person name="Larimer J."/>
            <person name="McCowan C."/>
            <person name="Murphy C."/>
            <person name="Pearson M."/>
            <person name="Priest M."/>
            <person name="Roberts A."/>
            <person name="Saif S."/>
            <person name="Shea T."/>
            <person name="Sykes S."/>
            <person name="Wortman J."/>
            <person name="Nusbaum C."/>
            <person name="Birren B."/>
        </authorList>
    </citation>
    <scope>NUCLEOTIDE SEQUENCE</scope>
    <source>
        <strain evidence="3">CBS 10737</strain>
    </source>
</reference>
<gene>
    <name evidence="2" type="ORF">I206_04502</name>
    <name evidence="3" type="ORF">I206_103925</name>
</gene>
<reference evidence="2" key="1">
    <citation type="submission" date="2013-07" db="EMBL/GenBank/DDBJ databases">
        <title>The Genome Sequence of Cryptococcus pinus CBS10737.</title>
        <authorList>
            <consortium name="The Broad Institute Genome Sequencing Platform"/>
            <person name="Cuomo C."/>
            <person name="Litvintseva A."/>
            <person name="Chen Y."/>
            <person name="Heitman J."/>
            <person name="Sun S."/>
            <person name="Springer D."/>
            <person name="Dromer F."/>
            <person name="Young S.K."/>
            <person name="Zeng Q."/>
            <person name="Gargeya S."/>
            <person name="Fitzgerald M."/>
            <person name="Abouelleil A."/>
            <person name="Alvarado L."/>
            <person name="Berlin A.M."/>
            <person name="Chapman S.B."/>
            <person name="Dewar J."/>
            <person name="Goldberg J."/>
            <person name="Griggs A."/>
            <person name="Gujja S."/>
            <person name="Hansen M."/>
            <person name="Howarth C."/>
            <person name="Imamovic A."/>
            <person name="Larimer J."/>
            <person name="McCowan C."/>
            <person name="Murphy C."/>
            <person name="Pearson M."/>
            <person name="Priest M."/>
            <person name="Roberts A."/>
            <person name="Saif S."/>
            <person name="Shea T."/>
            <person name="Sykes S."/>
            <person name="Wortman J."/>
            <person name="Nusbaum C."/>
            <person name="Birren B."/>
        </authorList>
    </citation>
    <scope>NUCLEOTIDE SEQUENCE [LARGE SCALE GENOMIC DNA]</scope>
    <source>
        <strain evidence="2">CBS 10737</strain>
    </source>
</reference>
<dbReference type="RefSeq" id="XP_019011190.1">
    <property type="nucleotide sequence ID" value="XM_019156232.1"/>
</dbReference>
<evidence type="ECO:0000313" key="2">
    <source>
        <dbReference type="EMBL" id="OCF49971.1"/>
    </source>
</evidence>
<dbReference type="Proteomes" id="UP000094020">
    <property type="component" value="Chromosome 5"/>
</dbReference>
<organism evidence="2">
    <name type="scientific">Kwoniella pini CBS 10737</name>
    <dbReference type="NCBI Taxonomy" id="1296096"/>
    <lineage>
        <taxon>Eukaryota</taxon>
        <taxon>Fungi</taxon>
        <taxon>Dikarya</taxon>
        <taxon>Basidiomycota</taxon>
        <taxon>Agaricomycotina</taxon>
        <taxon>Tremellomycetes</taxon>
        <taxon>Tremellales</taxon>
        <taxon>Cryptococcaceae</taxon>
        <taxon>Kwoniella</taxon>
    </lineage>
</organism>
<reference evidence="3" key="4">
    <citation type="submission" date="2024-02" db="EMBL/GenBank/DDBJ databases">
        <title>Comparative genomics of Cryptococcus and Kwoniella reveals pathogenesis evolution and contrasting modes of karyotype evolution via chromosome fusion or intercentromeric recombination.</title>
        <authorList>
            <person name="Coelho M.A."/>
            <person name="David-Palma M."/>
            <person name="Shea T."/>
            <person name="Bowers K."/>
            <person name="McGinley-Smith S."/>
            <person name="Mohammad A.W."/>
            <person name="Gnirke A."/>
            <person name="Yurkov A.M."/>
            <person name="Nowrousian M."/>
            <person name="Sun S."/>
            <person name="Cuomo C.A."/>
            <person name="Heitman J."/>
        </authorList>
    </citation>
    <scope>NUCLEOTIDE SEQUENCE</scope>
    <source>
        <strain evidence="3">CBS 10737</strain>
    </source>
</reference>
<proteinExistence type="predicted"/>
<protein>
    <recommendedName>
        <fullName evidence="5">F-box domain-containing protein</fullName>
    </recommendedName>
</protein>
<dbReference type="AlphaFoldDB" id="A0A1B9I3D4"/>
<sequence>MINKINVLSHQEHQEVPQPAGLALLFSGYADSAILELIFHLLDLRSKARLLRVSKHCNDIFISSSSLQLSYRQAFHALPASFTDISDDRSSAEKLSSLLETEERLNHLKPSSMKCIHVPNSFVHAFHSGYMLMGECEQKIPLFVGNSQKGYKFDSWSVWKMESNEKEDQVAKSRGAYKVQGHYRWKFDQGEDTFKTMAMCVEDNVIAITRESNEIPCQFATEESTASTIHRVYLHPLLPPKIIETPPKGVFHDIMKHPEARLEFIEIRVPARLHLHRIKVEIVAGGRLGVLLISTHTLCPNWLGFWDWKRGVSLGAITPPSSAPKVDDFTFFGTFAIVTSLRYMRYPVEGSSAALNGHSSAPAKQTESATRKTTRGHKVGQRVKQAEPKRAHRPPQKLKYEWRKSWVGCITVYELPGERKSTQDSTAAFRASSKRRNGPSQRSFWEFWKMAQSEPVCSLLTPTFDGGVEPISSHARSNPIDLIIPMMVGENAITLYQCLISPAKIDDALVRGDRDGVMTYEITGRVNDPIEGYVPLRCQGTINLRFLIAKITMMQSDRISFNGRLSNDRRGQDMLDTMWSDDLSVQRALNRRLGLKNASVIDFDEEGWETDIGEADQAPKAMRYGKGHFKMGRDDADKVNSKKKPSPVLLDSFGRDMCLAGRESKSPQAKYSTIYIPYEEWEGEGFLSLSYLAGPPIAIGTRVIQTDIPWESEGPPSKNPKTIPQTLIIRDYNSNLLHHTESGLRSGRPLGRRLFSPLKDSRSFGQTPSPPLSESEYKRKYPKSELKEMITHQCKLPKPIALPKIIGPTKIKYPKDRSGEEDRLISTSGLFEMDQMNTTNHLQFKESTILFEWDMKRALQGIEFDSNRLALIMVCRIQYEFNLMRPGDTWASS</sequence>
<name>A0A1B9I3D4_9TREE</name>
<dbReference type="OrthoDB" id="2564566at2759"/>
<feature type="region of interest" description="Disordered" evidence="1">
    <location>
        <begin position="354"/>
        <end position="395"/>
    </location>
</feature>
<dbReference type="GeneID" id="30172871"/>
<evidence type="ECO:0008006" key="5">
    <source>
        <dbReference type="Google" id="ProtNLM"/>
    </source>
</evidence>
<evidence type="ECO:0000256" key="1">
    <source>
        <dbReference type="SAM" id="MobiDB-lite"/>
    </source>
</evidence>
<feature type="compositionally biased region" description="Polar residues" evidence="1">
    <location>
        <begin position="354"/>
        <end position="368"/>
    </location>
</feature>
<evidence type="ECO:0000313" key="3">
    <source>
        <dbReference type="EMBL" id="WWC69981.1"/>
    </source>
</evidence>
<evidence type="ECO:0000313" key="4">
    <source>
        <dbReference type="Proteomes" id="UP000094020"/>
    </source>
</evidence>
<keyword evidence="4" id="KW-1185">Reference proteome</keyword>
<accession>A0A1B9I3D4</accession>
<dbReference type="EMBL" id="KI894011">
    <property type="protein sequence ID" value="OCF49971.1"/>
    <property type="molecule type" value="Genomic_DNA"/>
</dbReference>
<dbReference type="EMBL" id="CP144523">
    <property type="protein sequence ID" value="WWC69981.1"/>
    <property type="molecule type" value="Genomic_DNA"/>
</dbReference>
<feature type="compositionally biased region" description="Basic residues" evidence="1">
    <location>
        <begin position="372"/>
        <end position="381"/>
    </location>
</feature>
<feature type="compositionally biased region" description="Low complexity" evidence="1">
    <location>
        <begin position="743"/>
        <end position="756"/>
    </location>
</feature>
<feature type="region of interest" description="Disordered" evidence="1">
    <location>
        <begin position="740"/>
        <end position="778"/>
    </location>
</feature>
<dbReference type="CDD" id="cd09917">
    <property type="entry name" value="F-box_SF"/>
    <property type="match status" value="1"/>
</dbReference>